<protein>
    <submittedName>
        <fullName evidence="1">Uncharacterized protein</fullName>
    </submittedName>
</protein>
<reference evidence="2" key="1">
    <citation type="journal article" date="2023" name="Arch. Microbiol.">
        <title>Desulfoferula mesophilus gen. nov. sp. nov., a mesophilic sulfate-reducing bacterium isolated from a brackish lake sediment.</title>
        <authorList>
            <person name="Watanabe T."/>
            <person name="Yabe T."/>
            <person name="Tsuji J.M."/>
            <person name="Fukui M."/>
        </authorList>
    </citation>
    <scope>NUCLEOTIDE SEQUENCE [LARGE SCALE GENOMIC DNA]</scope>
    <source>
        <strain evidence="2">12FAK</strain>
    </source>
</reference>
<accession>A0AAU9EGB0</accession>
<dbReference type="KEGG" id="dmp:FAK_06600"/>
<keyword evidence="2" id="KW-1185">Reference proteome</keyword>
<evidence type="ECO:0000313" key="2">
    <source>
        <dbReference type="Proteomes" id="UP001366166"/>
    </source>
</evidence>
<dbReference type="EMBL" id="AP028679">
    <property type="protein sequence ID" value="BEQ13594.1"/>
    <property type="molecule type" value="Genomic_DNA"/>
</dbReference>
<gene>
    <name evidence="1" type="ORF">FAK_06600</name>
</gene>
<proteinExistence type="predicted"/>
<organism evidence="1 2">
    <name type="scientific">Desulfoferula mesophila</name>
    <dbReference type="NCBI Taxonomy" id="3058419"/>
    <lineage>
        <taxon>Bacteria</taxon>
        <taxon>Pseudomonadati</taxon>
        <taxon>Thermodesulfobacteriota</taxon>
        <taxon>Desulfarculia</taxon>
        <taxon>Desulfarculales</taxon>
        <taxon>Desulfarculaceae</taxon>
        <taxon>Desulfoferula</taxon>
    </lineage>
</organism>
<dbReference type="AlphaFoldDB" id="A0AAU9EGB0"/>
<dbReference type="Proteomes" id="UP001366166">
    <property type="component" value="Chromosome"/>
</dbReference>
<dbReference type="RefSeq" id="WP_338605346.1">
    <property type="nucleotide sequence ID" value="NZ_AP028679.1"/>
</dbReference>
<sequence length="75" mass="8239">MDIFSVTCPSCGREYYADMLLYSLPVELHCPFCGVYFFKEDSPLVISGSVNSAAVAKVPGGLKPETIYRPGREKS</sequence>
<name>A0AAU9EGB0_9BACT</name>
<evidence type="ECO:0000313" key="1">
    <source>
        <dbReference type="EMBL" id="BEQ13594.1"/>
    </source>
</evidence>